<keyword evidence="7" id="KW-0406">Ion transport</keyword>
<dbReference type="GO" id="GO:0015288">
    <property type="term" value="F:porin activity"/>
    <property type="evidence" value="ECO:0007669"/>
    <property type="project" value="UniProtKB-KW"/>
</dbReference>
<sequence length="355" mass="38371">MKKLVFAVVVSFVASVVYAETSVTLYGGADGGITVQKLKGKSATVKFANGNLDTNMFGITGTEDLGSGNSVFFRLEQGYVLSNGKEDDDSGDKAFNRQAYLGFTSRLGQVAFGRIGALGSYNGEYSISGSSAYNTSFSALSNIHSAFILTDWMNNTIAYLSPNLNGWKLHATYSNGVNEDSEKWSRNKHYYGLGATFEDQAFRLGAYWEMLDNKGSDGFSKPKATNLFTTQASYDFGTFKLFGVYQYALHSMKLPNYTEIEGAHKGANQHALALSAAVPFAGGSARFQTQGALGKLKDTGEKYNSFSLGAAYLYPLSKRTTLYTQAGWGTTGKAFKKYDSGLGGWAATFGLGHNF</sequence>
<dbReference type="GO" id="GO:0046930">
    <property type="term" value="C:pore complex"/>
    <property type="evidence" value="ECO:0007669"/>
    <property type="project" value="UniProtKB-KW"/>
</dbReference>
<dbReference type="InterPro" id="IPR023614">
    <property type="entry name" value="Porin_dom_sf"/>
</dbReference>
<keyword evidence="9" id="KW-0472">Membrane</keyword>
<dbReference type="PANTHER" id="PTHR34501">
    <property type="entry name" value="PROTEIN YDDL-RELATED"/>
    <property type="match status" value="1"/>
</dbReference>
<accession>A0A6I3SA66</accession>
<dbReference type="InterPro" id="IPR033900">
    <property type="entry name" value="Gram_neg_porin_domain"/>
</dbReference>
<dbReference type="AlphaFoldDB" id="A0A6I3SA66"/>
<name>A0A6I3SA66_9BURK</name>
<evidence type="ECO:0000256" key="5">
    <source>
        <dbReference type="ARBA" id="ARBA00022692"/>
    </source>
</evidence>
<dbReference type="PANTHER" id="PTHR34501:SF9">
    <property type="entry name" value="MAJOR OUTER MEMBRANE PROTEIN P.IA"/>
    <property type="match status" value="1"/>
</dbReference>
<keyword evidence="10" id="KW-0998">Cell outer membrane</keyword>
<dbReference type="GO" id="GO:0006811">
    <property type="term" value="P:monoatomic ion transport"/>
    <property type="evidence" value="ECO:0007669"/>
    <property type="project" value="UniProtKB-KW"/>
</dbReference>
<gene>
    <name evidence="12" type="ORF">GMD42_08995</name>
</gene>
<dbReference type="Gene3D" id="2.40.160.10">
    <property type="entry name" value="Porin"/>
    <property type="match status" value="1"/>
</dbReference>
<feature type="domain" description="Porin" evidence="11">
    <location>
        <begin position="8"/>
        <end position="329"/>
    </location>
</feature>
<evidence type="ECO:0000256" key="2">
    <source>
        <dbReference type="ARBA" id="ARBA00011233"/>
    </source>
</evidence>
<dbReference type="Pfam" id="PF13609">
    <property type="entry name" value="Porin_4"/>
    <property type="match status" value="1"/>
</dbReference>
<evidence type="ECO:0000256" key="10">
    <source>
        <dbReference type="ARBA" id="ARBA00023237"/>
    </source>
</evidence>
<evidence type="ECO:0000313" key="12">
    <source>
        <dbReference type="EMBL" id="MTU43751.1"/>
    </source>
</evidence>
<keyword evidence="8" id="KW-0626">Porin</keyword>
<comment type="subcellular location">
    <subcellularLocation>
        <location evidence="1">Cell outer membrane</location>
        <topology evidence="1">Multi-pass membrane protein</topology>
    </subcellularLocation>
</comment>
<evidence type="ECO:0000256" key="8">
    <source>
        <dbReference type="ARBA" id="ARBA00023114"/>
    </source>
</evidence>
<evidence type="ECO:0000256" key="4">
    <source>
        <dbReference type="ARBA" id="ARBA00022452"/>
    </source>
</evidence>
<organism evidence="12 13">
    <name type="scientific">Parasutterella excrementihominis</name>
    <dbReference type="NCBI Taxonomy" id="487175"/>
    <lineage>
        <taxon>Bacteria</taxon>
        <taxon>Pseudomonadati</taxon>
        <taxon>Pseudomonadota</taxon>
        <taxon>Betaproteobacteria</taxon>
        <taxon>Burkholderiales</taxon>
        <taxon>Sutterellaceae</taxon>
        <taxon>Parasutterella</taxon>
    </lineage>
</organism>
<comment type="caution">
    <text evidence="12">The sequence shown here is derived from an EMBL/GenBank/DDBJ whole genome shotgun (WGS) entry which is preliminary data.</text>
</comment>
<dbReference type="CDD" id="cd00342">
    <property type="entry name" value="gram_neg_porins"/>
    <property type="match status" value="1"/>
</dbReference>
<dbReference type="SUPFAM" id="SSF56935">
    <property type="entry name" value="Porins"/>
    <property type="match status" value="1"/>
</dbReference>
<comment type="subunit">
    <text evidence="2">Homotrimer.</text>
</comment>
<evidence type="ECO:0000259" key="11">
    <source>
        <dbReference type="Pfam" id="PF13609"/>
    </source>
</evidence>
<keyword evidence="5" id="KW-0812">Transmembrane</keyword>
<keyword evidence="6" id="KW-0732">Signal</keyword>
<dbReference type="RefSeq" id="WP_149879638.1">
    <property type="nucleotide sequence ID" value="NZ_WNCA01000010.1"/>
</dbReference>
<protein>
    <submittedName>
        <fullName evidence="12">Porin</fullName>
    </submittedName>
</protein>
<dbReference type="GO" id="GO:0009279">
    <property type="term" value="C:cell outer membrane"/>
    <property type="evidence" value="ECO:0007669"/>
    <property type="project" value="UniProtKB-SubCell"/>
</dbReference>
<dbReference type="EMBL" id="WNCL01000028">
    <property type="protein sequence ID" value="MTU43751.1"/>
    <property type="molecule type" value="Genomic_DNA"/>
</dbReference>
<evidence type="ECO:0000313" key="13">
    <source>
        <dbReference type="Proteomes" id="UP000462362"/>
    </source>
</evidence>
<dbReference type="Proteomes" id="UP000462362">
    <property type="component" value="Unassembled WGS sequence"/>
</dbReference>
<evidence type="ECO:0000256" key="3">
    <source>
        <dbReference type="ARBA" id="ARBA00022448"/>
    </source>
</evidence>
<evidence type="ECO:0000256" key="1">
    <source>
        <dbReference type="ARBA" id="ARBA00004571"/>
    </source>
</evidence>
<evidence type="ECO:0000256" key="6">
    <source>
        <dbReference type="ARBA" id="ARBA00022729"/>
    </source>
</evidence>
<keyword evidence="3" id="KW-0813">Transport</keyword>
<reference evidence="12 13" key="1">
    <citation type="journal article" date="2019" name="Nat. Med.">
        <title>A library of human gut bacterial isolates paired with longitudinal multiomics data enables mechanistic microbiome research.</title>
        <authorList>
            <person name="Poyet M."/>
            <person name="Groussin M."/>
            <person name="Gibbons S.M."/>
            <person name="Avila-Pacheco J."/>
            <person name="Jiang X."/>
            <person name="Kearney S.M."/>
            <person name="Perrotta A.R."/>
            <person name="Berdy B."/>
            <person name="Zhao S."/>
            <person name="Lieberman T.D."/>
            <person name="Swanson P.K."/>
            <person name="Smith M."/>
            <person name="Roesemann S."/>
            <person name="Alexander J.E."/>
            <person name="Rich S.A."/>
            <person name="Livny J."/>
            <person name="Vlamakis H."/>
            <person name="Clish C."/>
            <person name="Bullock K."/>
            <person name="Deik A."/>
            <person name="Scott J."/>
            <person name="Pierce K.A."/>
            <person name="Xavier R.J."/>
            <person name="Alm E.J."/>
        </authorList>
    </citation>
    <scope>NUCLEOTIDE SEQUENCE [LARGE SCALE GENOMIC DNA]</scope>
    <source>
        <strain evidence="12 13">BIOML-A2</strain>
    </source>
</reference>
<proteinExistence type="predicted"/>
<keyword evidence="4" id="KW-1134">Transmembrane beta strand</keyword>
<dbReference type="InterPro" id="IPR050298">
    <property type="entry name" value="Gram-neg_bact_OMP"/>
</dbReference>
<evidence type="ECO:0000256" key="9">
    <source>
        <dbReference type="ARBA" id="ARBA00023136"/>
    </source>
</evidence>
<evidence type="ECO:0000256" key="7">
    <source>
        <dbReference type="ARBA" id="ARBA00023065"/>
    </source>
</evidence>